<evidence type="ECO:0000313" key="2">
    <source>
        <dbReference type="EMBL" id="RYR11452.1"/>
    </source>
</evidence>
<protein>
    <recommendedName>
        <fullName evidence="4">Dirigent protein</fullName>
    </recommendedName>
</protein>
<evidence type="ECO:0000256" key="1">
    <source>
        <dbReference type="SAM" id="SignalP"/>
    </source>
</evidence>
<keyword evidence="1" id="KW-0732">Signal</keyword>
<feature type="chain" id="PRO_5019489511" description="Dirigent protein" evidence="1">
    <location>
        <begin position="22"/>
        <end position="127"/>
    </location>
</feature>
<name>A0A444ZB92_ARAHY</name>
<dbReference type="PANTHER" id="PTHR46328">
    <property type="entry name" value="FAR-RED IMPAIRED RESPONSIVE (FAR1) FAMILY PROTEIN-RELATED"/>
    <property type="match status" value="1"/>
</dbReference>
<comment type="caution">
    <text evidence="2">The sequence shown here is derived from an EMBL/GenBank/DDBJ whole genome shotgun (WGS) entry which is preliminary data.</text>
</comment>
<proteinExistence type="predicted"/>
<reference evidence="2 3" key="1">
    <citation type="submission" date="2019-01" db="EMBL/GenBank/DDBJ databases">
        <title>Sequencing of cultivated peanut Arachis hypogaea provides insights into genome evolution and oil improvement.</title>
        <authorList>
            <person name="Chen X."/>
        </authorList>
    </citation>
    <scope>NUCLEOTIDE SEQUENCE [LARGE SCALE GENOMIC DNA]</scope>
    <source>
        <strain evidence="3">cv. Fuhuasheng</strain>
        <tissue evidence="2">Leaves</tissue>
    </source>
</reference>
<dbReference type="AlphaFoldDB" id="A0A444ZB92"/>
<dbReference type="Proteomes" id="UP000289738">
    <property type="component" value="Chromosome B04"/>
</dbReference>
<dbReference type="PANTHER" id="PTHR46328:SF26">
    <property type="entry name" value="FAR1 DNA-BINDING DOMAIN PROTEIN"/>
    <property type="match status" value="1"/>
</dbReference>
<feature type="signal peptide" evidence="1">
    <location>
        <begin position="1"/>
        <end position="21"/>
    </location>
</feature>
<gene>
    <name evidence="2" type="ORF">Ahy_B04g068975</name>
</gene>
<dbReference type="EMBL" id="SDMP01000014">
    <property type="protein sequence ID" value="RYR11452.1"/>
    <property type="molecule type" value="Genomic_DNA"/>
</dbReference>
<organism evidence="2 3">
    <name type="scientific">Arachis hypogaea</name>
    <name type="common">Peanut</name>
    <dbReference type="NCBI Taxonomy" id="3818"/>
    <lineage>
        <taxon>Eukaryota</taxon>
        <taxon>Viridiplantae</taxon>
        <taxon>Streptophyta</taxon>
        <taxon>Embryophyta</taxon>
        <taxon>Tracheophyta</taxon>
        <taxon>Spermatophyta</taxon>
        <taxon>Magnoliopsida</taxon>
        <taxon>eudicotyledons</taxon>
        <taxon>Gunneridae</taxon>
        <taxon>Pentapetalae</taxon>
        <taxon>rosids</taxon>
        <taxon>fabids</taxon>
        <taxon>Fabales</taxon>
        <taxon>Fabaceae</taxon>
        <taxon>Papilionoideae</taxon>
        <taxon>50 kb inversion clade</taxon>
        <taxon>dalbergioids sensu lato</taxon>
        <taxon>Dalbergieae</taxon>
        <taxon>Pterocarpus clade</taxon>
        <taxon>Arachis</taxon>
    </lineage>
</organism>
<sequence length="127" mass="13744">MWHTACCHHVVSCLLLNAGDGMSGETVSVEEAEAMDLSAVDGDIDVEASVRIVDGIGSFGAIEFSALTTKDILTTEFINLQVAYGYYNEYGRIKGFSVRRSKVGRGTKQGAEGEIIWQIFGCSREGE</sequence>
<evidence type="ECO:0000313" key="3">
    <source>
        <dbReference type="Proteomes" id="UP000289738"/>
    </source>
</evidence>
<evidence type="ECO:0008006" key="4">
    <source>
        <dbReference type="Google" id="ProtNLM"/>
    </source>
</evidence>
<keyword evidence="3" id="KW-1185">Reference proteome</keyword>
<accession>A0A444ZB92</accession>